<sequence>MGTILQATLESDSLWSLPQLARSIVYSLYACVGDIEKAIMTWNRTGIPILAHSYKRRYRVFDVIIATVLSPVKVKLFEERARRDTYLEKPQSSDHLLNRAIEFKDKESRNHRKSQDFF</sequence>
<organism evidence="1 2">
    <name type="scientific">Vespula squamosa</name>
    <name type="common">Southern yellow jacket</name>
    <name type="synonym">Wasp</name>
    <dbReference type="NCBI Taxonomy" id="30214"/>
    <lineage>
        <taxon>Eukaryota</taxon>
        <taxon>Metazoa</taxon>
        <taxon>Ecdysozoa</taxon>
        <taxon>Arthropoda</taxon>
        <taxon>Hexapoda</taxon>
        <taxon>Insecta</taxon>
        <taxon>Pterygota</taxon>
        <taxon>Neoptera</taxon>
        <taxon>Endopterygota</taxon>
        <taxon>Hymenoptera</taxon>
        <taxon>Apocrita</taxon>
        <taxon>Aculeata</taxon>
        <taxon>Vespoidea</taxon>
        <taxon>Vespidae</taxon>
        <taxon>Vespinae</taxon>
        <taxon>Vespula</taxon>
    </lineage>
</organism>
<dbReference type="AlphaFoldDB" id="A0ABD1ZWM1"/>
<reference evidence="1 2" key="1">
    <citation type="journal article" date="2024" name="Ann. Entomol. Soc. Am.">
        <title>Genomic analyses of the southern and eastern yellowjacket wasps (Hymenoptera: Vespidae) reveal evolutionary signatures of social life.</title>
        <authorList>
            <person name="Catto M.A."/>
            <person name="Caine P.B."/>
            <person name="Orr S.E."/>
            <person name="Hunt B.G."/>
            <person name="Goodisman M.A.D."/>
        </authorList>
    </citation>
    <scope>NUCLEOTIDE SEQUENCE [LARGE SCALE GENOMIC DNA]</scope>
    <source>
        <strain evidence="1">233</strain>
        <tissue evidence="1">Head and thorax</tissue>
    </source>
</reference>
<dbReference type="Proteomes" id="UP001607302">
    <property type="component" value="Unassembled WGS sequence"/>
</dbReference>
<keyword evidence="2" id="KW-1185">Reference proteome</keyword>
<comment type="caution">
    <text evidence="1">The sequence shown here is derived from an EMBL/GenBank/DDBJ whole genome shotgun (WGS) entry which is preliminary data.</text>
</comment>
<dbReference type="EMBL" id="JAUDFV010000165">
    <property type="protein sequence ID" value="KAL2712774.1"/>
    <property type="molecule type" value="Genomic_DNA"/>
</dbReference>
<gene>
    <name evidence="1" type="ORF">V1478_017729</name>
</gene>
<evidence type="ECO:0000313" key="1">
    <source>
        <dbReference type="EMBL" id="KAL2712774.1"/>
    </source>
</evidence>
<proteinExistence type="predicted"/>
<name>A0ABD1ZWM1_VESSQ</name>
<protein>
    <recommendedName>
        <fullName evidence="3">Response regulatory domain-containing protein</fullName>
    </recommendedName>
</protein>
<accession>A0ABD1ZWM1</accession>
<evidence type="ECO:0000313" key="2">
    <source>
        <dbReference type="Proteomes" id="UP001607302"/>
    </source>
</evidence>
<evidence type="ECO:0008006" key="3">
    <source>
        <dbReference type="Google" id="ProtNLM"/>
    </source>
</evidence>